<dbReference type="EMBL" id="JAATJJ010000001">
    <property type="protein sequence ID" value="NJB71555.1"/>
    <property type="molecule type" value="Genomic_DNA"/>
</dbReference>
<sequence length="162" mass="18463">MNNRLFFVLLLVVFVSSCNDGKTLFSEYNGTENGSWSKDGIVEFNYSNMDTINPHNLFINIRNDNTFAYSNLFLIAELNYPNGETVKDTLEYEMAFPDGQWMGKGYGSIRENKLWYKENIVFPVSGVYNVQLSHAMRKNGNVEGVINLEGITDVGFQIEKSN</sequence>
<name>A0A846R0U6_9FLAO</name>
<reference evidence="1 2" key="1">
    <citation type="submission" date="2020-03" db="EMBL/GenBank/DDBJ databases">
        <title>Genomic Encyclopedia of Type Strains, Phase IV (KMG-IV): sequencing the most valuable type-strain genomes for metagenomic binning, comparative biology and taxonomic classification.</title>
        <authorList>
            <person name="Goeker M."/>
        </authorList>
    </citation>
    <scope>NUCLEOTIDE SEQUENCE [LARGE SCALE GENOMIC DNA]</scope>
    <source>
        <strain evidence="1 2">DSM 29762</strain>
    </source>
</reference>
<keyword evidence="2" id="KW-1185">Reference proteome</keyword>
<comment type="caution">
    <text evidence="1">The sequence shown here is derived from an EMBL/GenBank/DDBJ whole genome shotgun (WGS) entry which is preliminary data.</text>
</comment>
<accession>A0A846R0U6</accession>
<keyword evidence="1" id="KW-0449">Lipoprotein</keyword>
<gene>
    <name evidence="1" type="ORF">GGR42_002017</name>
</gene>
<evidence type="ECO:0000313" key="1">
    <source>
        <dbReference type="EMBL" id="NJB71555.1"/>
    </source>
</evidence>
<dbReference type="RefSeq" id="WP_167963433.1">
    <property type="nucleotide sequence ID" value="NZ_JAATJJ010000001.1"/>
</dbReference>
<organism evidence="1 2">
    <name type="scientific">Saonia flava</name>
    <dbReference type="NCBI Taxonomy" id="523696"/>
    <lineage>
        <taxon>Bacteria</taxon>
        <taxon>Pseudomonadati</taxon>
        <taxon>Bacteroidota</taxon>
        <taxon>Flavobacteriia</taxon>
        <taxon>Flavobacteriales</taxon>
        <taxon>Flavobacteriaceae</taxon>
        <taxon>Saonia</taxon>
    </lineage>
</organism>
<dbReference type="NCBIfam" id="TIGR03511">
    <property type="entry name" value="GldH_lipo"/>
    <property type="match status" value="1"/>
</dbReference>
<dbReference type="InterPro" id="IPR020018">
    <property type="entry name" value="Motility-assoc_lipoprot_GldH"/>
</dbReference>
<evidence type="ECO:0000313" key="2">
    <source>
        <dbReference type="Proteomes" id="UP000590442"/>
    </source>
</evidence>
<dbReference type="Proteomes" id="UP000590442">
    <property type="component" value="Unassembled WGS sequence"/>
</dbReference>
<proteinExistence type="predicted"/>
<protein>
    <submittedName>
        <fullName evidence="1">Gliding motility-associated lipoprotein GldH</fullName>
    </submittedName>
</protein>
<dbReference type="AlphaFoldDB" id="A0A846R0U6"/>
<dbReference type="PROSITE" id="PS51257">
    <property type="entry name" value="PROKAR_LIPOPROTEIN"/>
    <property type="match status" value="1"/>
</dbReference>
<dbReference type="Pfam" id="PF14109">
    <property type="entry name" value="GldH_lipo"/>
    <property type="match status" value="1"/>
</dbReference>